<dbReference type="OrthoDB" id="3541690at2"/>
<comment type="caution">
    <text evidence="2">The sequence shown here is derived from an EMBL/GenBank/DDBJ whole genome shotgun (WGS) entry which is preliminary data.</text>
</comment>
<evidence type="ECO:0000256" key="1">
    <source>
        <dbReference type="SAM" id="MobiDB-lite"/>
    </source>
</evidence>
<accession>A0A1E3R3E0</accession>
<dbReference type="AlphaFoldDB" id="A0A1E3R3E0"/>
<sequence>MDPLDELYAARLEDFTALRTKLAAAARKRGDTEDAKKISTARKPTTAAWVVNRLAHADDAVQRRLADLGARLRDAHSAMDGARIRELSAEQRRLIDDLTRTAFEEAELTRPSASLRDDVISTLQAAVADQDVAARIGRLVKAEQWSGFGGFGDSAAVFKPTRAAKTKAEPAADDKAARQARAELKAAERAKAEADDALGELQSDLATARLRHQDARRRLADAEAALAAAEDAYAKGKQASRDAAMRLRRVKAR</sequence>
<dbReference type="RefSeq" id="WP_069408236.1">
    <property type="nucleotide sequence ID" value="NZ_MIGZ01000333.1"/>
</dbReference>
<evidence type="ECO:0000313" key="2">
    <source>
        <dbReference type="EMBL" id="ODQ83877.1"/>
    </source>
</evidence>
<reference evidence="3" key="1">
    <citation type="submission" date="2016-09" db="EMBL/GenBank/DDBJ databases">
        <authorList>
            <person name="Greninger A.L."/>
            <person name="Jerome K.R."/>
            <person name="Mcnair B."/>
            <person name="Wallis C."/>
            <person name="Fang F."/>
        </authorList>
    </citation>
    <scope>NUCLEOTIDE SEQUENCE [LARGE SCALE GENOMIC DNA]</scope>
    <source>
        <strain evidence="3">M7</strain>
    </source>
</reference>
<organism evidence="2 3">
    <name type="scientific">Mycolicibacterium holsaticum</name>
    <dbReference type="NCBI Taxonomy" id="152142"/>
    <lineage>
        <taxon>Bacteria</taxon>
        <taxon>Bacillati</taxon>
        <taxon>Actinomycetota</taxon>
        <taxon>Actinomycetes</taxon>
        <taxon>Mycobacteriales</taxon>
        <taxon>Mycobacteriaceae</taxon>
        <taxon>Mycolicibacterium</taxon>
    </lineage>
</organism>
<feature type="region of interest" description="Disordered" evidence="1">
    <location>
        <begin position="231"/>
        <end position="253"/>
    </location>
</feature>
<name>A0A1E3R3E0_9MYCO</name>
<gene>
    <name evidence="2" type="ORF">BHQ17_28200</name>
</gene>
<proteinExistence type="predicted"/>
<protein>
    <submittedName>
        <fullName evidence="2">Uncharacterized protein</fullName>
    </submittedName>
</protein>
<dbReference type="EMBL" id="MIGZ01000333">
    <property type="protein sequence ID" value="ODQ83877.1"/>
    <property type="molecule type" value="Genomic_DNA"/>
</dbReference>
<keyword evidence="3" id="KW-1185">Reference proteome</keyword>
<dbReference type="Proteomes" id="UP000094243">
    <property type="component" value="Unassembled WGS sequence"/>
</dbReference>
<evidence type="ECO:0000313" key="3">
    <source>
        <dbReference type="Proteomes" id="UP000094243"/>
    </source>
</evidence>